<dbReference type="Pfam" id="PF12698">
    <property type="entry name" value="ABC2_membrane_3"/>
    <property type="match status" value="1"/>
</dbReference>
<evidence type="ECO:0000256" key="2">
    <source>
        <dbReference type="ARBA" id="ARBA00022692"/>
    </source>
</evidence>
<comment type="subcellular location">
    <subcellularLocation>
        <location evidence="1">Membrane</location>
        <topology evidence="1">Multi-pass membrane protein</topology>
    </subcellularLocation>
</comment>
<dbReference type="STRING" id="1121925.SAMN02746011_00936"/>
<evidence type="ECO:0000259" key="6">
    <source>
        <dbReference type="Pfam" id="PF12698"/>
    </source>
</evidence>
<dbReference type="OrthoDB" id="63188at2"/>
<dbReference type="AlphaFoldDB" id="A0A1T4L1R6"/>
<evidence type="ECO:0000313" key="7">
    <source>
        <dbReference type="EMBL" id="SJZ48583.1"/>
    </source>
</evidence>
<proteinExistence type="predicted"/>
<feature type="transmembrane region" description="Helical" evidence="5">
    <location>
        <begin position="57"/>
        <end position="79"/>
    </location>
</feature>
<gene>
    <name evidence="7" type="ORF">SAMN02746011_00936</name>
</gene>
<accession>A0A1T4L1R6</accession>
<feature type="transmembrane region" description="Helical" evidence="5">
    <location>
        <begin position="100"/>
        <end position="126"/>
    </location>
</feature>
<dbReference type="InterPro" id="IPR051784">
    <property type="entry name" value="Nod_factor_ABC_transporter"/>
</dbReference>
<evidence type="ECO:0000256" key="3">
    <source>
        <dbReference type="ARBA" id="ARBA00022989"/>
    </source>
</evidence>
<evidence type="ECO:0000256" key="1">
    <source>
        <dbReference type="ARBA" id="ARBA00004141"/>
    </source>
</evidence>
<sequence>MNKFLFQSKMNMLRQLIRKPLSVIFALIFPVFFYILYTKIFTFPLPEAALKIWNIDYLLAMIIYGVLITAISNTAGALLEDHLNHFDLFVDLSPAPKWQYYLSMILIYFPFYLFLMIMLGGVAFFINNVQLGMGQWLGLVVIIIGSLIPFSLFGIIISFVGNTTGVNILSNLISFPLAILGGLWWPIETMPEWLQVIGRMLPSYFAANLGRKWVHEGLVDGYSILGLIIWSLSLILVLVIIRLILKRREPQLI</sequence>
<feature type="transmembrane region" description="Helical" evidence="5">
    <location>
        <begin position="222"/>
        <end position="245"/>
    </location>
</feature>
<evidence type="ECO:0000256" key="4">
    <source>
        <dbReference type="ARBA" id="ARBA00023136"/>
    </source>
</evidence>
<dbReference type="GO" id="GO:0016020">
    <property type="term" value="C:membrane"/>
    <property type="evidence" value="ECO:0007669"/>
    <property type="project" value="UniProtKB-SubCell"/>
</dbReference>
<feature type="transmembrane region" description="Helical" evidence="5">
    <location>
        <begin position="168"/>
        <end position="187"/>
    </location>
</feature>
<dbReference type="Proteomes" id="UP000189941">
    <property type="component" value="Unassembled WGS sequence"/>
</dbReference>
<keyword evidence="4 5" id="KW-0472">Membrane</keyword>
<organism evidence="7 8">
    <name type="scientific">Globicatella sulfidifaciens DSM 15739</name>
    <dbReference type="NCBI Taxonomy" id="1121925"/>
    <lineage>
        <taxon>Bacteria</taxon>
        <taxon>Bacillati</taxon>
        <taxon>Bacillota</taxon>
        <taxon>Bacilli</taxon>
        <taxon>Lactobacillales</taxon>
        <taxon>Aerococcaceae</taxon>
        <taxon>Globicatella</taxon>
    </lineage>
</organism>
<name>A0A1T4L1R6_9LACT</name>
<dbReference type="GO" id="GO:0140359">
    <property type="term" value="F:ABC-type transporter activity"/>
    <property type="evidence" value="ECO:0007669"/>
    <property type="project" value="InterPro"/>
</dbReference>
<keyword evidence="8" id="KW-1185">Reference proteome</keyword>
<protein>
    <submittedName>
        <fullName evidence="7">ABC-2 type transport system permease protein</fullName>
    </submittedName>
</protein>
<dbReference type="InterPro" id="IPR013525">
    <property type="entry name" value="ABC2_TM"/>
</dbReference>
<dbReference type="PANTHER" id="PTHR43229:SF3">
    <property type="entry name" value="ABC-TYPE MULTIDRUG TRANSPORT SYSTEM, PERMEASE COMPONENT"/>
    <property type="match status" value="1"/>
</dbReference>
<keyword evidence="2 5" id="KW-0812">Transmembrane</keyword>
<feature type="transmembrane region" description="Helical" evidence="5">
    <location>
        <begin position="21"/>
        <end position="37"/>
    </location>
</feature>
<dbReference type="EMBL" id="FUWO01000006">
    <property type="protein sequence ID" value="SJZ48583.1"/>
    <property type="molecule type" value="Genomic_DNA"/>
</dbReference>
<reference evidence="8" key="1">
    <citation type="submission" date="2017-02" db="EMBL/GenBank/DDBJ databases">
        <authorList>
            <person name="Varghese N."/>
            <person name="Submissions S."/>
        </authorList>
    </citation>
    <scope>NUCLEOTIDE SEQUENCE [LARGE SCALE GENOMIC DNA]</scope>
    <source>
        <strain evidence="8">DSM 15739</strain>
    </source>
</reference>
<evidence type="ECO:0000256" key="5">
    <source>
        <dbReference type="SAM" id="Phobius"/>
    </source>
</evidence>
<keyword evidence="3 5" id="KW-1133">Transmembrane helix</keyword>
<feature type="domain" description="ABC-2 type transporter transmembrane" evidence="6">
    <location>
        <begin position="56"/>
        <end position="241"/>
    </location>
</feature>
<dbReference type="RefSeq" id="WP_078755715.1">
    <property type="nucleotide sequence ID" value="NZ_FUWO01000006.1"/>
</dbReference>
<dbReference type="PANTHER" id="PTHR43229">
    <property type="entry name" value="NODULATION PROTEIN J"/>
    <property type="match status" value="1"/>
</dbReference>
<feature type="transmembrane region" description="Helical" evidence="5">
    <location>
        <begin position="138"/>
        <end position="161"/>
    </location>
</feature>
<evidence type="ECO:0000313" key="8">
    <source>
        <dbReference type="Proteomes" id="UP000189941"/>
    </source>
</evidence>